<name>A0A8J5X9M5_DIALT</name>
<keyword evidence="1" id="KW-1133">Transmembrane helix</keyword>
<dbReference type="AlphaFoldDB" id="A0A8J5X9M5"/>
<accession>A0A8J5X9M5</accession>
<evidence type="ECO:0000256" key="1">
    <source>
        <dbReference type="SAM" id="Phobius"/>
    </source>
</evidence>
<comment type="caution">
    <text evidence="2">The sequence shown here is derived from an EMBL/GenBank/DDBJ whole genome shotgun (WGS) entry which is preliminary data.</text>
</comment>
<gene>
    <name evidence="2" type="ORF">KFE25_010978</name>
</gene>
<keyword evidence="1" id="KW-0812">Transmembrane</keyword>
<feature type="transmembrane region" description="Helical" evidence="1">
    <location>
        <begin position="157"/>
        <end position="178"/>
    </location>
</feature>
<evidence type="ECO:0000313" key="2">
    <source>
        <dbReference type="EMBL" id="KAG8459929.1"/>
    </source>
</evidence>
<reference evidence="2" key="1">
    <citation type="submission" date="2021-05" db="EMBL/GenBank/DDBJ databases">
        <title>The genome of the haptophyte Pavlova lutheri (Diacronema luteri, Pavlovales) - a model for lipid biosynthesis in eukaryotic algae.</title>
        <authorList>
            <person name="Hulatt C.J."/>
            <person name="Posewitz M.C."/>
        </authorList>
    </citation>
    <scope>NUCLEOTIDE SEQUENCE</scope>
    <source>
        <strain evidence="2">NIVA-4/92</strain>
    </source>
</reference>
<dbReference type="Proteomes" id="UP000751190">
    <property type="component" value="Unassembled WGS sequence"/>
</dbReference>
<protein>
    <submittedName>
        <fullName evidence="2">Uncharacterized protein</fullName>
    </submittedName>
</protein>
<feature type="transmembrane region" description="Helical" evidence="1">
    <location>
        <begin position="71"/>
        <end position="89"/>
    </location>
</feature>
<keyword evidence="1" id="KW-0472">Membrane</keyword>
<organism evidence="2 3">
    <name type="scientific">Diacronema lutheri</name>
    <name type="common">Unicellular marine alga</name>
    <name type="synonym">Monochrysis lutheri</name>
    <dbReference type="NCBI Taxonomy" id="2081491"/>
    <lineage>
        <taxon>Eukaryota</taxon>
        <taxon>Haptista</taxon>
        <taxon>Haptophyta</taxon>
        <taxon>Pavlovophyceae</taxon>
        <taxon>Pavlovales</taxon>
        <taxon>Pavlovaceae</taxon>
        <taxon>Diacronema</taxon>
    </lineage>
</organism>
<sequence>MRSDHARVAPEITGGSEREHVHRIGARLHAAREVGRRRRLRAKLPPMVVGLTGIVVGISGSSMVYDSALRLTFMEVTLVGLAVFVLCVLPTERRTITAVSLVTLAVHVLGASTTLLFGVLRAEFDPHVRVAASDWWSCVPATLVANRAACSTHMIRLASALAQLCAWACGSALLVVSLTRFAHGRPRIDALFLALGCNCVVFAVGHMASFLSVASLGGVAEYPTPPYALVGHAITLCAGVFSLHPAWRASVVGWLASRGEAGSSAIAISSLMGAGSTEDVLVRSRALLRAVSADQLRASDFATNVIPADVEARTRPARAGEIDAFVSHSWQADPNARWNALVEWCDDFKRQHGRWPLLWVDRFCIVTCDVSMCVACLPVFVSSCNTLLVLFDETFLSRLWCIVELWCFLAMGGDPAHVVVRDTRAMCAAEVEPAQRFSRLRMADDCAERDVGPREDAAGWAAAQPTAEAAARAPRVSLWPPSPSSVTCLAAGEHELLPLEQLIDCFNVRSAMCSVHRDRDRLLDLVETYPGGLSRFHVEVQAMLRRCIRAAPVRALIARPFIGTPALTHRALIVGVAAP</sequence>
<feature type="transmembrane region" description="Helical" evidence="1">
    <location>
        <begin position="96"/>
        <end position="120"/>
    </location>
</feature>
<feature type="transmembrane region" description="Helical" evidence="1">
    <location>
        <begin position="190"/>
        <end position="214"/>
    </location>
</feature>
<proteinExistence type="predicted"/>
<dbReference type="EMBL" id="JAGTXO010000036">
    <property type="protein sequence ID" value="KAG8459929.1"/>
    <property type="molecule type" value="Genomic_DNA"/>
</dbReference>
<feature type="transmembrane region" description="Helical" evidence="1">
    <location>
        <begin position="44"/>
        <end position="65"/>
    </location>
</feature>
<dbReference type="OrthoDB" id="4983at2759"/>
<keyword evidence="3" id="KW-1185">Reference proteome</keyword>
<evidence type="ECO:0000313" key="3">
    <source>
        <dbReference type="Proteomes" id="UP000751190"/>
    </source>
</evidence>